<dbReference type="RefSeq" id="WP_015253867.1">
    <property type="nucleotide sequence ID" value="NC_019897.1"/>
</dbReference>
<evidence type="ECO:0000313" key="2">
    <source>
        <dbReference type="EMBL" id="AGA57109.1"/>
    </source>
</evidence>
<dbReference type="InterPro" id="IPR003848">
    <property type="entry name" value="DUF218"/>
</dbReference>
<evidence type="ECO:0000313" key="3">
    <source>
        <dbReference type="Proteomes" id="UP000010795"/>
    </source>
</evidence>
<dbReference type="InterPro" id="IPR014729">
    <property type="entry name" value="Rossmann-like_a/b/a_fold"/>
</dbReference>
<dbReference type="PANTHER" id="PTHR30336:SF4">
    <property type="entry name" value="ENVELOPE BIOGENESIS FACTOR ELYC"/>
    <property type="match status" value="1"/>
</dbReference>
<dbReference type="InterPro" id="IPR051599">
    <property type="entry name" value="Cell_Envelope_Assoc"/>
</dbReference>
<dbReference type="Gene3D" id="3.40.50.620">
    <property type="entry name" value="HUPs"/>
    <property type="match status" value="1"/>
</dbReference>
<gene>
    <name evidence="2" type="ordered locus">Theco_0917</name>
</gene>
<feature type="domain" description="DUF218" evidence="1">
    <location>
        <begin position="39"/>
        <end position="169"/>
    </location>
</feature>
<dbReference type="GO" id="GO:0000270">
    <property type="term" value="P:peptidoglycan metabolic process"/>
    <property type="evidence" value="ECO:0007669"/>
    <property type="project" value="TreeGrafter"/>
</dbReference>
<dbReference type="GO" id="GO:0005886">
    <property type="term" value="C:plasma membrane"/>
    <property type="evidence" value="ECO:0007669"/>
    <property type="project" value="TreeGrafter"/>
</dbReference>
<protein>
    <recommendedName>
        <fullName evidence="1">DUF218 domain-containing protein</fullName>
    </recommendedName>
</protein>
<dbReference type="PANTHER" id="PTHR30336">
    <property type="entry name" value="INNER MEMBRANE PROTEIN, PROBABLE PERMEASE"/>
    <property type="match status" value="1"/>
</dbReference>
<dbReference type="CDD" id="cd06259">
    <property type="entry name" value="YdcF-like"/>
    <property type="match status" value="1"/>
</dbReference>
<dbReference type="OrthoDB" id="9782395at2"/>
<accession>L0EBV5</accession>
<dbReference type="AlphaFoldDB" id="L0EBV5"/>
<organism evidence="2 3">
    <name type="scientific">Thermobacillus composti (strain DSM 18247 / JCM 13945 / KWC4)</name>
    <dbReference type="NCBI Taxonomy" id="717605"/>
    <lineage>
        <taxon>Bacteria</taxon>
        <taxon>Bacillati</taxon>
        <taxon>Bacillota</taxon>
        <taxon>Bacilli</taxon>
        <taxon>Bacillales</taxon>
        <taxon>Paenibacillaceae</taxon>
        <taxon>Thermobacillus</taxon>
    </lineage>
</organism>
<dbReference type="Proteomes" id="UP000010795">
    <property type="component" value="Chromosome"/>
</dbReference>
<reference evidence="3" key="1">
    <citation type="submission" date="2012-01" db="EMBL/GenBank/DDBJ databases">
        <title>Complete sequence of chromosome of Thermobacillus composti KWC4.</title>
        <authorList>
            <person name="Lucas S."/>
            <person name="Han J."/>
            <person name="Lapidus A."/>
            <person name="Cheng J.-F."/>
            <person name="Goodwin L."/>
            <person name="Pitluck S."/>
            <person name="Peters L."/>
            <person name="Ovchinnikova G."/>
            <person name="Teshima H."/>
            <person name="Detter J.C."/>
            <person name="Han C."/>
            <person name="Tapia R."/>
            <person name="Land M."/>
            <person name="Hauser L."/>
            <person name="Kyrpides N."/>
            <person name="Ivanova N."/>
            <person name="Pagani I."/>
            <person name="Anderson I."/>
            <person name="Woyke T."/>
        </authorList>
    </citation>
    <scope>NUCLEOTIDE SEQUENCE [LARGE SCALE GENOMIC DNA]</scope>
    <source>
        <strain evidence="3">DSM 18247 / JCM 13945 / KWC4</strain>
    </source>
</reference>
<evidence type="ECO:0000259" key="1">
    <source>
        <dbReference type="Pfam" id="PF02698"/>
    </source>
</evidence>
<dbReference type="HOGENOM" id="CLU_107581_1_0_9"/>
<dbReference type="EMBL" id="CP003255">
    <property type="protein sequence ID" value="AGA57109.1"/>
    <property type="molecule type" value="Genomic_DNA"/>
</dbReference>
<dbReference type="STRING" id="717605.Theco_0917"/>
<proteinExistence type="predicted"/>
<name>L0EBV5_THECK</name>
<dbReference type="eggNOG" id="COG1434">
    <property type="taxonomic scope" value="Bacteria"/>
</dbReference>
<keyword evidence="3" id="KW-1185">Reference proteome</keyword>
<dbReference type="KEGG" id="tco:Theco_0917"/>
<sequence length="217" mass="24459">MTDREIPKEPPVPELNAEQIAIMTEAVFLEEAAARPKCDVMFVFGGTHPGHWETAIAAYKSGLAPRIIITGGSGKSGGREKAEPSEVEAIAHHLLEAGIPREALLLETRSSNSLENVRFARELFDFSRVRSVLFVCKSHAAGRQYRTLRKHLGSDLMYIPATFDTVYRGVRINRNSWSDTEIGRSRVYGEYLRILRYGDRGDIERLEDRLVIRFADP</sequence>
<dbReference type="GO" id="GO:0043164">
    <property type="term" value="P:Gram-negative-bacterium-type cell wall biogenesis"/>
    <property type="evidence" value="ECO:0007669"/>
    <property type="project" value="TreeGrafter"/>
</dbReference>
<dbReference type="Pfam" id="PF02698">
    <property type="entry name" value="DUF218"/>
    <property type="match status" value="1"/>
</dbReference>